<reference evidence="1" key="1">
    <citation type="submission" date="2022-06" db="EMBL/GenBank/DDBJ databases">
        <title>Phylogenomic reconstructions and comparative analyses of Kickxellomycotina fungi.</title>
        <authorList>
            <person name="Reynolds N.K."/>
            <person name="Stajich J.E."/>
            <person name="Barry K."/>
            <person name="Grigoriev I.V."/>
            <person name="Crous P."/>
            <person name="Smith M.E."/>
        </authorList>
    </citation>
    <scope>NUCLEOTIDE SEQUENCE</scope>
    <source>
        <strain evidence="1">RSA 2271</strain>
    </source>
</reference>
<organism evidence="1 2">
    <name type="scientific">Spiromyces aspiralis</name>
    <dbReference type="NCBI Taxonomy" id="68401"/>
    <lineage>
        <taxon>Eukaryota</taxon>
        <taxon>Fungi</taxon>
        <taxon>Fungi incertae sedis</taxon>
        <taxon>Zoopagomycota</taxon>
        <taxon>Kickxellomycotina</taxon>
        <taxon>Kickxellomycetes</taxon>
        <taxon>Kickxellales</taxon>
        <taxon>Kickxellaceae</taxon>
        <taxon>Spiromyces</taxon>
    </lineage>
</organism>
<dbReference type="Proteomes" id="UP001145114">
    <property type="component" value="Unassembled WGS sequence"/>
</dbReference>
<evidence type="ECO:0000313" key="1">
    <source>
        <dbReference type="EMBL" id="KAJ1671764.1"/>
    </source>
</evidence>
<comment type="caution">
    <text evidence="1">The sequence shown here is derived from an EMBL/GenBank/DDBJ whole genome shotgun (WGS) entry which is preliminary data.</text>
</comment>
<accession>A0ACC1H8C4</accession>
<gene>
    <name evidence="1" type="ORF">EV182_007459</name>
</gene>
<name>A0ACC1H8C4_9FUNG</name>
<evidence type="ECO:0000313" key="2">
    <source>
        <dbReference type="Proteomes" id="UP001145114"/>
    </source>
</evidence>
<sequence length="142" mass="15749">MTNSTYSPLDYCKKANTANNSSNDDGKNDESAAISTDEPAQEADQAQAPTKPLVEIYGSTVSGNRKIIASQQQLFNLLKAHNIPFAFNCIAADESAKKYMRRKSLGNLTIPQVYVGGEFRGTFEDAFEENEMGRFVQWLKLD</sequence>
<protein>
    <submittedName>
        <fullName evidence="1">Uncharacterized protein</fullName>
    </submittedName>
</protein>
<keyword evidence="2" id="KW-1185">Reference proteome</keyword>
<dbReference type="EMBL" id="JAMZIH010008601">
    <property type="protein sequence ID" value="KAJ1671764.1"/>
    <property type="molecule type" value="Genomic_DNA"/>
</dbReference>
<proteinExistence type="predicted"/>